<name>A0ACC2K2W7_PERAE</name>
<comment type="caution">
    <text evidence="1">The sequence shown here is derived from an EMBL/GenBank/DDBJ whole genome shotgun (WGS) entry which is preliminary data.</text>
</comment>
<gene>
    <name evidence="1" type="ORF">MRB53_034797</name>
</gene>
<keyword evidence="2" id="KW-1185">Reference proteome</keyword>
<evidence type="ECO:0000313" key="2">
    <source>
        <dbReference type="Proteomes" id="UP001234297"/>
    </source>
</evidence>
<reference evidence="1 2" key="1">
    <citation type="journal article" date="2022" name="Hortic Res">
        <title>A haplotype resolved chromosomal level avocado genome allows analysis of novel avocado genes.</title>
        <authorList>
            <person name="Nath O."/>
            <person name="Fletcher S.J."/>
            <person name="Hayward A."/>
            <person name="Shaw L.M."/>
            <person name="Masouleh A.K."/>
            <person name="Furtado A."/>
            <person name="Henry R.J."/>
            <person name="Mitter N."/>
        </authorList>
    </citation>
    <scope>NUCLEOTIDE SEQUENCE [LARGE SCALE GENOMIC DNA]</scope>
    <source>
        <strain evidence="2">cv. Hass</strain>
    </source>
</reference>
<organism evidence="1 2">
    <name type="scientific">Persea americana</name>
    <name type="common">Avocado</name>
    <dbReference type="NCBI Taxonomy" id="3435"/>
    <lineage>
        <taxon>Eukaryota</taxon>
        <taxon>Viridiplantae</taxon>
        <taxon>Streptophyta</taxon>
        <taxon>Embryophyta</taxon>
        <taxon>Tracheophyta</taxon>
        <taxon>Spermatophyta</taxon>
        <taxon>Magnoliopsida</taxon>
        <taxon>Magnoliidae</taxon>
        <taxon>Laurales</taxon>
        <taxon>Lauraceae</taxon>
        <taxon>Persea</taxon>
    </lineage>
</organism>
<protein>
    <submittedName>
        <fullName evidence="1">Uncharacterized protein</fullName>
    </submittedName>
</protein>
<evidence type="ECO:0000313" key="1">
    <source>
        <dbReference type="EMBL" id="KAJ8615425.1"/>
    </source>
</evidence>
<proteinExistence type="predicted"/>
<sequence>MPHLVLKNMQASSCWHVVEYGGKQGIGKVLELQLARDKVKVSWKRGLGGAGRKGGVVYASSATPADFDIYAPDASFEDPFMSARGVKEIKTAFYSLPKVFSESRIVEYNVRENVINPGTGEILIDNKQYYKIFGKNLFLTSLIKLYIEDGRVVRHEDWWGKKPLWNRNTVKPPALARPIR</sequence>
<dbReference type="EMBL" id="CM056820">
    <property type="protein sequence ID" value="KAJ8615425.1"/>
    <property type="molecule type" value="Genomic_DNA"/>
</dbReference>
<dbReference type="Proteomes" id="UP001234297">
    <property type="component" value="Chromosome 12"/>
</dbReference>
<accession>A0ACC2K2W7</accession>